<evidence type="ECO:0000313" key="4">
    <source>
        <dbReference type="Proteomes" id="UP001177023"/>
    </source>
</evidence>
<feature type="signal peptide" evidence="2">
    <location>
        <begin position="1"/>
        <end position="18"/>
    </location>
</feature>
<reference evidence="3" key="1">
    <citation type="submission" date="2023-06" db="EMBL/GenBank/DDBJ databases">
        <authorList>
            <person name="Delattre M."/>
        </authorList>
    </citation>
    <scope>NUCLEOTIDE SEQUENCE</scope>
    <source>
        <strain evidence="3">AF72</strain>
    </source>
</reference>
<feature type="compositionally biased region" description="Acidic residues" evidence="1">
    <location>
        <begin position="197"/>
        <end position="208"/>
    </location>
</feature>
<name>A0AA36D8Q2_9BILA</name>
<protein>
    <submittedName>
        <fullName evidence="3">Uncharacterized protein</fullName>
    </submittedName>
</protein>
<organism evidence="3 4">
    <name type="scientific">Mesorhabditis spiculigera</name>
    <dbReference type="NCBI Taxonomy" id="96644"/>
    <lineage>
        <taxon>Eukaryota</taxon>
        <taxon>Metazoa</taxon>
        <taxon>Ecdysozoa</taxon>
        <taxon>Nematoda</taxon>
        <taxon>Chromadorea</taxon>
        <taxon>Rhabditida</taxon>
        <taxon>Rhabditina</taxon>
        <taxon>Rhabditomorpha</taxon>
        <taxon>Rhabditoidea</taxon>
        <taxon>Rhabditidae</taxon>
        <taxon>Mesorhabditinae</taxon>
        <taxon>Mesorhabditis</taxon>
    </lineage>
</organism>
<feature type="non-terminal residue" evidence="3">
    <location>
        <position position="208"/>
    </location>
</feature>
<dbReference type="EMBL" id="CATQJA010002665">
    <property type="protein sequence ID" value="CAJ0583169.1"/>
    <property type="molecule type" value="Genomic_DNA"/>
</dbReference>
<feature type="chain" id="PRO_5041407715" evidence="2">
    <location>
        <begin position="19"/>
        <end position="208"/>
    </location>
</feature>
<feature type="region of interest" description="Disordered" evidence="1">
    <location>
        <begin position="184"/>
        <end position="208"/>
    </location>
</feature>
<keyword evidence="4" id="KW-1185">Reference proteome</keyword>
<evidence type="ECO:0000256" key="1">
    <source>
        <dbReference type="SAM" id="MobiDB-lite"/>
    </source>
</evidence>
<accession>A0AA36D8Q2</accession>
<sequence>MQPTTILSFSIFFVVALANSQESARSTVSCWGSEPCKTVSDQLPRYHETRGSRMYGGSSPFPSYNRQAELVIQLPKDFDPKKYKTKRHYLLDEKAFSSDVSSKRGSTFSIPRSSLMISGRGFGPGFFDAPSSYRLVKRGETTQARRDFWRTNAPSLERFIIPRGSLLISGRGFAPGFAEQSQAEMLVKRSGQPEEQYSSEEDYGEFRY</sequence>
<proteinExistence type="predicted"/>
<dbReference type="AlphaFoldDB" id="A0AA36D8Q2"/>
<keyword evidence="2" id="KW-0732">Signal</keyword>
<gene>
    <name evidence="3" type="ORF">MSPICULIGERA_LOCUS21265</name>
</gene>
<evidence type="ECO:0000313" key="3">
    <source>
        <dbReference type="EMBL" id="CAJ0583169.1"/>
    </source>
</evidence>
<evidence type="ECO:0000256" key="2">
    <source>
        <dbReference type="SAM" id="SignalP"/>
    </source>
</evidence>
<dbReference type="Proteomes" id="UP001177023">
    <property type="component" value="Unassembled WGS sequence"/>
</dbReference>
<comment type="caution">
    <text evidence="3">The sequence shown here is derived from an EMBL/GenBank/DDBJ whole genome shotgun (WGS) entry which is preliminary data.</text>
</comment>